<keyword evidence="3" id="KW-1185">Reference proteome</keyword>
<comment type="caution">
    <text evidence="2">The sequence shown here is derived from an EMBL/GenBank/DDBJ whole genome shotgun (WGS) entry which is preliminary data.</text>
</comment>
<dbReference type="Proteomes" id="UP000193396">
    <property type="component" value="Unassembled WGS sequence"/>
</dbReference>
<keyword evidence="1" id="KW-0472">Membrane</keyword>
<organism evidence="2 3">
    <name type="scientific">Thalassospira alkalitolerans</name>
    <dbReference type="NCBI Taxonomy" id="1293890"/>
    <lineage>
        <taxon>Bacteria</taxon>
        <taxon>Pseudomonadati</taxon>
        <taxon>Pseudomonadota</taxon>
        <taxon>Alphaproteobacteria</taxon>
        <taxon>Rhodospirillales</taxon>
        <taxon>Thalassospiraceae</taxon>
        <taxon>Thalassospira</taxon>
    </lineage>
</organism>
<keyword evidence="1" id="KW-0812">Transmembrane</keyword>
<dbReference type="STRING" id="1293890.TALK_13830"/>
<dbReference type="RefSeq" id="WP_085619724.1">
    <property type="nucleotide sequence ID" value="NZ_JFKB01000009.1"/>
</dbReference>
<gene>
    <name evidence="2" type="ORF">TALK_13830</name>
</gene>
<dbReference type="OrthoDB" id="7250728at2"/>
<feature type="transmembrane region" description="Helical" evidence="1">
    <location>
        <begin position="203"/>
        <end position="225"/>
    </location>
</feature>
<feature type="transmembrane region" description="Helical" evidence="1">
    <location>
        <begin position="231"/>
        <end position="254"/>
    </location>
</feature>
<feature type="transmembrane region" description="Helical" evidence="1">
    <location>
        <begin position="157"/>
        <end position="183"/>
    </location>
</feature>
<reference evidence="2 3" key="1">
    <citation type="submission" date="2014-03" db="EMBL/GenBank/DDBJ databases">
        <title>The draft genome sequence of Thalassospira alkalitolerans JCM 18968.</title>
        <authorList>
            <person name="Lai Q."/>
            <person name="Shao Z."/>
        </authorList>
    </citation>
    <scope>NUCLEOTIDE SEQUENCE [LARGE SCALE GENOMIC DNA]</scope>
    <source>
        <strain evidence="2 3">JCM 18968</strain>
    </source>
</reference>
<protein>
    <submittedName>
        <fullName evidence="2">Uncharacterized protein</fullName>
    </submittedName>
</protein>
<accession>A0A1Y2L9H4</accession>
<evidence type="ECO:0000313" key="2">
    <source>
        <dbReference type="EMBL" id="OSQ47095.1"/>
    </source>
</evidence>
<dbReference type="EMBL" id="JFKB01000009">
    <property type="protein sequence ID" value="OSQ47095.1"/>
    <property type="molecule type" value="Genomic_DNA"/>
</dbReference>
<feature type="transmembrane region" description="Helical" evidence="1">
    <location>
        <begin position="121"/>
        <end position="145"/>
    </location>
</feature>
<evidence type="ECO:0000313" key="3">
    <source>
        <dbReference type="Proteomes" id="UP000193396"/>
    </source>
</evidence>
<name>A0A1Y2L9H4_9PROT</name>
<keyword evidence="1" id="KW-1133">Transmembrane helix</keyword>
<proteinExistence type="predicted"/>
<dbReference type="AlphaFoldDB" id="A0A1Y2L9H4"/>
<evidence type="ECO:0000256" key="1">
    <source>
        <dbReference type="SAM" id="Phobius"/>
    </source>
</evidence>
<sequence length="273" mass="30008">MSALGLKEYPSLLTQAECLADYIGRHGYVLSAVPTEAANRAEIYKRLLALIADAQTAGSVDPKLEQDLRSTYQETTAFIFPEKNLNGLTIWESAQTRVKDEGKQTHKSKAKRWFLRFFEPYNLPLVMGFIILVALFLIIILSTHAGCTADGTNDPAGWIWLCAIDQYLIPMGWGAIGTTVYVLKRTTDARNNETYSRFRLSGYSTRVFLGAMFGLIIVELIPSLGDGAGNFANASVAVIAFVAGLGIKPVYAAFEQLAIQISDRITGKKTDPK</sequence>